<organism evidence="3 4">
    <name type="scientific">Halobaculum saliterrae</name>
    <dbReference type="NCBI Taxonomy" id="2073113"/>
    <lineage>
        <taxon>Archaea</taxon>
        <taxon>Methanobacteriati</taxon>
        <taxon>Methanobacteriota</taxon>
        <taxon>Stenosarchaea group</taxon>
        <taxon>Halobacteria</taxon>
        <taxon>Halobacteriales</taxon>
        <taxon>Haloferacaceae</taxon>
        <taxon>Halobaculum</taxon>
    </lineage>
</organism>
<keyword evidence="1" id="KW-0812">Transmembrane</keyword>
<name>A0A6B0SYD0_9EURY</name>
<comment type="caution">
    <text evidence="3">The sequence shown here is derived from an EMBL/GenBank/DDBJ whole genome shotgun (WGS) entry which is preliminary data.</text>
</comment>
<evidence type="ECO:0000313" key="4">
    <source>
        <dbReference type="Proteomes" id="UP000437065"/>
    </source>
</evidence>
<evidence type="ECO:0000259" key="2">
    <source>
        <dbReference type="Pfam" id="PF26236"/>
    </source>
</evidence>
<feature type="transmembrane region" description="Helical" evidence="1">
    <location>
        <begin position="22"/>
        <end position="39"/>
    </location>
</feature>
<accession>A0A6B0SYD0</accession>
<protein>
    <recommendedName>
        <fullName evidence="2">DUF8054 domain-containing protein</fullName>
    </recommendedName>
</protein>
<dbReference type="AlphaFoldDB" id="A0A6B0SYD0"/>
<keyword evidence="1" id="KW-1133">Transmembrane helix</keyword>
<keyword evidence="1" id="KW-0472">Membrane</keyword>
<evidence type="ECO:0000256" key="1">
    <source>
        <dbReference type="SAM" id="Phobius"/>
    </source>
</evidence>
<gene>
    <name evidence="3" type="ORF">GRX01_06445</name>
</gene>
<evidence type="ECO:0000313" key="3">
    <source>
        <dbReference type="EMBL" id="MXR40980.1"/>
    </source>
</evidence>
<dbReference type="InterPro" id="IPR058674">
    <property type="entry name" value="DUF8054_N"/>
</dbReference>
<sequence length="64" mass="6786">MLSIDTLRRPEYTGGNRCGPCTAVNAAVIVVAAVVVAAVRHRSLGLEDRFLHVAAAGDPERGRE</sequence>
<dbReference type="EMBL" id="WUUS01000003">
    <property type="protein sequence ID" value="MXR40980.1"/>
    <property type="molecule type" value="Genomic_DNA"/>
</dbReference>
<feature type="domain" description="DUF8054" evidence="2">
    <location>
        <begin position="4"/>
        <end position="45"/>
    </location>
</feature>
<proteinExistence type="predicted"/>
<dbReference type="RefSeq" id="WP_159664662.1">
    <property type="nucleotide sequence ID" value="NZ_WUUS01000003.1"/>
</dbReference>
<reference evidence="3 4" key="1">
    <citation type="submission" date="2019-12" db="EMBL/GenBank/DDBJ databases">
        <title>Isolation and characterization of three novel carbon monoxide-oxidizing members of Halobacteria from salione crusts and soils.</title>
        <authorList>
            <person name="Myers M.R."/>
            <person name="King G.M."/>
        </authorList>
    </citation>
    <scope>NUCLEOTIDE SEQUENCE [LARGE SCALE GENOMIC DNA]</scope>
    <source>
        <strain evidence="3 4">WSA2</strain>
    </source>
</reference>
<keyword evidence="4" id="KW-1185">Reference proteome</keyword>
<dbReference type="Proteomes" id="UP000437065">
    <property type="component" value="Unassembled WGS sequence"/>
</dbReference>
<dbReference type="Pfam" id="PF26236">
    <property type="entry name" value="DUF8054_N"/>
    <property type="match status" value="1"/>
</dbReference>